<keyword evidence="2" id="KW-1185">Reference proteome</keyword>
<organism evidence="1 2">
    <name type="scientific">Araneus ventricosus</name>
    <name type="common">Orbweaver spider</name>
    <name type="synonym">Epeira ventricosa</name>
    <dbReference type="NCBI Taxonomy" id="182803"/>
    <lineage>
        <taxon>Eukaryota</taxon>
        <taxon>Metazoa</taxon>
        <taxon>Ecdysozoa</taxon>
        <taxon>Arthropoda</taxon>
        <taxon>Chelicerata</taxon>
        <taxon>Arachnida</taxon>
        <taxon>Araneae</taxon>
        <taxon>Araneomorphae</taxon>
        <taxon>Entelegynae</taxon>
        <taxon>Araneoidea</taxon>
        <taxon>Araneidae</taxon>
        <taxon>Araneus</taxon>
    </lineage>
</organism>
<accession>A0A4Y2M2I6</accession>
<protein>
    <submittedName>
        <fullName evidence="1">Uncharacterized protein</fullName>
    </submittedName>
</protein>
<dbReference type="EMBL" id="BGPR01006537">
    <property type="protein sequence ID" value="GBN19897.1"/>
    <property type="molecule type" value="Genomic_DNA"/>
</dbReference>
<reference evidence="1 2" key="1">
    <citation type="journal article" date="2019" name="Sci. Rep.">
        <title>Orb-weaving spider Araneus ventricosus genome elucidates the spidroin gene catalogue.</title>
        <authorList>
            <person name="Kono N."/>
            <person name="Nakamura H."/>
            <person name="Ohtoshi R."/>
            <person name="Moran D.A.P."/>
            <person name="Shinohara A."/>
            <person name="Yoshida Y."/>
            <person name="Fujiwara M."/>
            <person name="Mori M."/>
            <person name="Tomita M."/>
            <person name="Arakawa K."/>
        </authorList>
    </citation>
    <scope>NUCLEOTIDE SEQUENCE [LARGE SCALE GENOMIC DNA]</scope>
</reference>
<dbReference type="AlphaFoldDB" id="A0A4Y2M2I6"/>
<name>A0A4Y2M2I6_ARAVE</name>
<evidence type="ECO:0000313" key="2">
    <source>
        <dbReference type="Proteomes" id="UP000499080"/>
    </source>
</evidence>
<gene>
    <name evidence="1" type="ORF">AVEN_258544_1</name>
</gene>
<proteinExistence type="predicted"/>
<sequence length="91" mass="10550">MTHPTSSRVNENATRGIPQEKKMISSFLYACENSFETARAFRNSSKNQKLDHRQQISNVCSMFIHSSDRQWFRVSNPWSFDPEPASARINL</sequence>
<evidence type="ECO:0000313" key="1">
    <source>
        <dbReference type="EMBL" id="GBN19897.1"/>
    </source>
</evidence>
<dbReference type="Proteomes" id="UP000499080">
    <property type="component" value="Unassembled WGS sequence"/>
</dbReference>
<comment type="caution">
    <text evidence="1">The sequence shown here is derived from an EMBL/GenBank/DDBJ whole genome shotgun (WGS) entry which is preliminary data.</text>
</comment>